<sequence length="175" mass="20302">MSQIRKPLHVTIDPVVRSLTVGEITVPLSAKLLALYAFIVFTQNRSITVNQAFMADTRHSRRYLNYVWFLRGDVRIYQTFGLEDEGDVKYQRYETLLPITAKFIQEVRAQIHAILRRTLPADMVDIIKIHSDGIKGSCTYHIDTALEIGIVDARYWPHSQDEEMNQKCELYETQV</sequence>
<dbReference type="Proteomes" id="UP000189475">
    <property type="component" value="Unassembled WGS sequence"/>
</dbReference>
<dbReference type="RefSeq" id="WP_077314321.1">
    <property type="nucleotide sequence ID" value="NZ_AP024888.1"/>
</dbReference>
<gene>
    <name evidence="1" type="ORF">VPAL9027_01894</name>
</gene>
<accession>A0A1R4B4S7</accession>
<organism evidence="1 2">
    <name type="scientific">Vibrio palustris</name>
    <dbReference type="NCBI Taxonomy" id="1918946"/>
    <lineage>
        <taxon>Bacteria</taxon>
        <taxon>Pseudomonadati</taxon>
        <taxon>Pseudomonadota</taxon>
        <taxon>Gammaproteobacteria</taxon>
        <taxon>Vibrionales</taxon>
        <taxon>Vibrionaceae</taxon>
        <taxon>Vibrio</taxon>
    </lineage>
</organism>
<evidence type="ECO:0000313" key="2">
    <source>
        <dbReference type="Proteomes" id="UP000189475"/>
    </source>
</evidence>
<dbReference type="STRING" id="1918946.VPAL9027_01894"/>
<dbReference type="AlphaFoldDB" id="A0A1R4B4S7"/>
<protein>
    <submittedName>
        <fullName evidence="1">Uncharacterized protein</fullName>
    </submittedName>
</protein>
<evidence type="ECO:0000313" key="1">
    <source>
        <dbReference type="EMBL" id="SJL83915.1"/>
    </source>
</evidence>
<dbReference type="EMBL" id="FUFT01000005">
    <property type="protein sequence ID" value="SJL83915.1"/>
    <property type="molecule type" value="Genomic_DNA"/>
</dbReference>
<keyword evidence="2" id="KW-1185">Reference proteome</keyword>
<name>A0A1R4B4S7_9VIBR</name>
<reference evidence="1 2" key="1">
    <citation type="submission" date="2017-02" db="EMBL/GenBank/DDBJ databases">
        <authorList>
            <person name="Peterson S.W."/>
        </authorList>
    </citation>
    <scope>NUCLEOTIDE SEQUENCE [LARGE SCALE GENOMIC DNA]</scope>
    <source>
        <strain evidence="1 2">CECT 9027</strain>
    </source>
</reference>
<proteinExistence type="predicted"/>
<dbReference type="OrthoDB" id="9805822at2"/>